<dbReference type="InParanoid" id="B2VUR9"/>
<protein>
    <submittedName>
        <fullName evidence="1">Uncharacterized protein</fullName>
    </submittedName>
</protein>
<dbReference type="EMBL" id="DS231615">
    <property type="protein sequence ID" value="EDU41611.1"/>
    <property type="molecule type" value="Genomic_DNA"/>
</dbReference>
<organism evidence="1 2">
    <name type="scientific">Pyrenophora tritici-repentis (strain Pt-1C-BFP)</name>
    <name type="common">Wheat tan spot fungus</name>
    <name type="synonym">Drechslera tritici-repentis</name>
    <dbReference type="NCBI Taxonomy" id="426418"/>
    <lineage>
        <taxon>Eukaryota</taxon>
        <taxon>Fungi</taxon>
        <taxon>Dikarya</taxon>
        <taxon>Ascomycota</taxon>
        <taxon>Pezizomycotina</taxon>
        <taxon>Dothideomycetes</taxon>
        <taxon>Pleosporomycetidae</taxon>
        <taxon>Pleosporales</taxon>
        <taxon>Pleosporineae</taxon>
        <taxon>Pleosporaceae</taxon>
        <taxon>Pyrenophora</taxon>
    </lineage>
</organism>
<dbReference type="Proteomes" id="UP000001471">
    <property type="component" value="Unassembled WGS sequence"/>
</dbReference>
<evidence type="ECO:0000313" key="2">
    <source>
        <dbReference type="Proteomes" id="UP000001471"/>
    </source>
</evidence>
<dbReference type="AlphaFoldDB" id="B2VUR9"/>
<name>B2VUR9_PYRTR</name>
<reference evidence="2" key="1">
    <citation type="journal article" date="2013" name="G3 (Bethesda)">
        <title>Comparative genomics of a plant-pathogenic fungus, Pyrenophora tritici-repentis, reveals transduplication and the impact of repeat elements on pathogenicity and population divergence.</title>
        <authorList>
            <person name="Manning V.A."/>
            <person name="Pandelova I."/>
            <person name="Dhillon B."/>
            <person name="Wilhelm L.J."/>
            <person name="Goodwin S.B."/>
            <person name="Berlin A.M."/>
            <person name="Figueroa M."/>
            <person name="Freitag M."/>
            <person name="Hane J.K."/>
            <person name="Henrissat B."/>
            <person name="Holman W.H."/>
            <person name="Kodira C.D."/>
            <person name="Martin J."/>
            <person name="Oliver R.P."/>
            <person name="Robbertse B."/>
            <person name="Schackwitz W."/>
            <person name="Schwartz D.C."/>
            <person name="Spatafora J.W."/>
            <person name="Turgeon B.G."/>
            <person name="Yandava C."/>
            <person name="Young S."/>
            <person name="Zhou S."/>
            <person name="Zeng Q."/>
            <person name="Grigoriev I.V."/>
            <person name="Ma L.-J."/>
            <person name="Ciuffetti L.M."/>
        </authorList>
    </citation>
    <scope>NUCLEOTIDE SEQUENCE [LARGE SCALE GENOMIC DNA]</scope>
    <source>
        <strain evidence="2">Pt-1C-BFP</strain>
    </source>
</reference>
<gene>
    <name evidence="1" type="ORF">PTRG_02173</name>
</gene>
<dbReference type="HOGENOM" id="CLU_2689016_0_0_1"/>
<sequence>MAAVSVAPYRTTALTSSDCAPLERRVRRPQYVPPYAAHLERAALLLLLLPCCSNRFMLLRNEQSAWHRATFATS</sequence>
<evidence type="ECO:0000313" key="1">
    <source>
        <dbReference type="EMBL" id="EDU41611.1"/>
    </source>
</evidence>
<proteinExistence type="predicted"/>
<accession>B2VUR9</accession>